<dbReference type="PANTHER" id="PTHR38036">
    <property type="entry name" value="UPF0250 PROTEIN YBED"/>
    <property type="match status" value="1"/>
</dbReference>
<dbReference type="InterPro" id="IPR007454">
    <property type="entry name" value="UPF0250_YbeD-like"/>
</dbReference>
<dbReference type="SUPFAM" id="SSF117991">
    <property type="entry name" value="YbeD/HP0495-like"/>
    <property type="match status" value="1"/>
</dbReference>
<dbReference type="RefSeq" id="WP_153250519.1">
    <property type="nucleotide sequence ID" value="NZ_CP044205.1"/>
</dbReference>
<dbReference type="HAMAP" id="MF_00659">
    <property type="entry name" value="UPF0250"/>
    <property type="match status" value="1"/>
</dbReference>
<evidence type="ECO:0000313" key="3">
    <source>
        <dbReference type="EMBL" id="QFY44556.1"/>
    </source>
</evidence>
<dbReference type="PANTHER" id="PTHR38036:SF1">
    <property type="entry name" value="UPF0250 PROTEIN YBED"/>
    <property type="match status" value="1"/>
</dbReference>
<dbReference type="Pfam" id="PF04359">
    <property type="entry name" value="DUF493"/>
    <property type="match status" value="1"/>
</dbReference>
<comment type="similarity">
    <text evidence="1 2">Belongs to the UPF0250 family.</text>
</comment>
<reference evidence="3 4" key="1">
    <citation type="submission" date="2019-09" db="EMBL/GenBank/DDBJ databases">
        <title>Ecophysiology of the spiral-shaped methanotroph Methylospira mobilis as revealed by the complete genome sequence.</title>
        <authorList>
            <person name="Oshkin I.Y."/>
            <person name="Dedysh S.N."/>
            <person name="Miroshnikov K."/>
            <person name="Danilova O.V."/>
            <person name="Hakobyan A."/>
            <person name="Liesack W."/>
        </authorList>
    </citation>
    <scope>NUCLEOTIDE SEQUENCE [LARGE SCALE GENOMIC DNA]</scope>
    <source>
        <strain evidence="3 4">Shm1</strain>
    </source>
</reference>
<protein>
    <recommendedName>
        <fullName evidence="2">UPF0250 protein F6R98_19585</fullName>
    </recommendedName>
</protein>
<dbReference type="KEGG" id="mmob:F6R98_19585"/>
<evidence type="ECO:0000256" key="2">
    <source>
        <dbReference type="HAMAP-Rule" id="MF_00659"/>
    </source>
</evidence>
<evidence type="ECO:0000313" key="4">
    <source>
        <dbReference type="Proteomes" id="UP000325755"/>
    </source>
</evidence>
<accession>A0A5Q0BS91</accession>
<evidence type="ECO:0000256" key="1">
    <source>
        <dbReference type="ARBA" id="ARBA00008460"/>
    </source>
</evidence>
<name>A0A5Q0BS91_9GAMM</name>
<proteinExistence type="inferred from homology"/>
<keyword evidence="4" id="KW-1185">Reference proteome</keyword>
<dbReference type="InParanoid" id="A0A5Q0BS91"/>
<dbReference type="GO" id="GO:0005829">
    <property type="term" value="C:cytosol"/>
    <property type="evidence" value="ECO:0007669"/>
    <property type="project" value="TreeGrafter"/>
</dbReference>
<dbReference type="OrthoDB" id="9793424at2"/>
<dbReference type="Proteomes" id="UP000325755">
    <property type="component" value="Chromosome"/>
</dbReference>
<organism evidence="3 4">
    <name type="scientific">Candidatus Methylospira mobilis</name>
    <dbReference type="NCBI Taxonomy" id="1808979"/>
    <lineage>
        <taxon>Bacteria</taxon>
        <taxon>Pseudomonadati</taxon>
        <taxon>Pseudomonadota</taxon>
        <taxon>Gammaproteobacteria</taxon>
        <taxon>Methylococcales</taxon>
        <taxon>Methylococcaceae</taxon>
        <taxon>Candidatus Methylospira</taxon>
    </lineage>
</organism>
<dbReference type="FunCoup" id="A0A5Q0BS91">
    <property type="interactions" value="166"/>
</dbReference>
<dbReference type="Gene3D" id="3.30.70.260">
    <property type="match status" value="1"/>
</dbReference>
<dbReference type="InterPro" id="IPR027471">
    <property type="entry name" value="YbeD-like_sf"/>
</dbReference>
<dbReference type="EMBL" id="CP044205">
    <property type="protein sequence ID" value="QFY44556.1"/>
    <property type="molecule type" value="Genomic_DNA"/>
</dbReference>
<sequence length="89" mass="9736">MTNQRASLLEFPCDFPIKAFGHYSDELDQIVVAIVRRHAPDLGENAVAIRASKGNRYAAITVTVRAQSQAQLDAIYTDLTASEAVIMSL</sequence>
<dbReference type="AlphaFoldDB" id="A0A5Q0BS91"/>
<gene>
    <name evidence="3" type="ORF">F6R98_19585</name>
</gene>